<dbReference type="Gene3D" id="3.40.50.300">
    <property type="entry name" value="P-loop containing nucleotide triphosphate hydrolases"/>
    <property type="match status" value="2"/>
</dbReference>
<dbReference type="PANTHER" id="PTHR19211">
    <property type="entry name" value="ATP-BINDING TRANSPORT PROTEIN-RELATED"/>
    <property type="match status" value="1"/>
</dbReference>
<proteinExistence type="predicted"/>
<feature type="domain" description="ABC transporter" evidence="5">
    <location>
        <begin position="4"/>
        <end position="263"/>
    </location>
</feature>
<keyword evidence="3 6" id="KW-0067">ATP-binding</keyword>
<dbReference type="RefSeq" id="WP_207118216.1">
    <property type="nucleotide sequence ID" value="NZ_JAFLEQ010000003.1"/>
</dbReference>
<accession>A0A939E0J7</accession>
<dbReference type="FunFam" id="3.40.50.300:FF:000011">
    <property type="entry name" value="Putative ABC transporter ATP-binding component"/>
    <property type="match status" value="1"/>
</dbReference>
<dbReference type="InterPro" id="IPR017871">
    <property type="entry name" value="ABC_transporter-like_CS"/>
</dbReference>
<evidence type="ECO:0000313" key="7">
    <source>
        <dbReference type="Proteomes" id="UP000664332"/>
    </source>
</evidence>
<dbReference type="SUPFAM" id="SSF52540">
    <property type="entry name" value="P-loop containing nucleoside triphosphate hydrolases"/>
    <property type="match status" value="2"/>
</dbReference>
<evidence type="ECO:0000256" key="4">
    <source>
        <dbReference type="SAM" id="Coils"/>
    </source>
</evidence>
<gene>
    <name evidence="6" type="ORF">JZY06_02570</name>
</gene>
<dbReference type="GO" id="GO:0005524">
    <property type="term" value="F:ATP binding"/>
    <property type="evidence" value="ECO:0007669"/>
    <property type="project" value="UniProtKB-KW"/>
</dbReference>
<evidence type="ECO:0000259" key="5">
    <source>
        <dbReference type="PROSITE" id="PS50893"/>
    </source>
</evidence>
<keyword evidence="4" id="KW-0175">Coiled coil</keyword>
<dbReference type="SMART" id="SM00382">
    <property type="entry name" value="AAA"/>
    <property type="match status" value="2"/>
</dbReference>
<dbReference type="AlphaFoldDB" id="A0A939E0J7"/>
<evidence type="ECO:0000313" key="6">
    <source>
        <dbReference type="EMBL" id="MBN9643516.1"/>
    </source>
</evidence>
<dbReference type="EMBL" id="JAFLEQ010000003">
    <property type="protein sequence ID" value="MBN9643516.1"/>
    <property type="molecule type" value="Genomic_DNA"/>
</dbReference>
<dbReference type="CDD" id="cd03221">
    <property type="entry name" value="ABCF_EF-3"/>
    <property type="match status" value="1"/>
</dbReference>
<dbReference type="PROSITE" id="PS50893">
    <property type="entry name" value="ABC_TRANSPORTER_2"/>
    <property type="match status" value="2"/>
</dbReference>
<dbReference type="InterPro" id="IPR003593">
    <property type="entry name" value="AAA+_ATPase"/>
</dbReference>
<dbReference type="InterPro" id="IPR050611">
    <property type="entry name" value="ABCF"/>
</dbReference>
<keyword evidence="7" id="KW-1185">Reference proteome</keyword>
<sequence>MATLTLHNLGCAFGPRRLFDGLDLVVAPGETWGLLGANGSGKSTLLSVIGACPAAGLETTGRVTVSPPDATIGWLRQEVARDDVSVADFVRDRTGVSAAGKEMDDLAEQLATSDVGDAYADALEHWLALGGADFDERFAVVAAGLELDVSPDTAMSGLSGGQAARANLAALMLARHDIVLLDEPTNDLDAAGLEILEQFVAGDHRPMIVISHDREFLARTTTGIVELDSAQQTIAIFRGGYEAYLTERQRARDRARQAYEDYERRRAGLAARITTQKNWLDKGKRRASAPAKDNDKILRNASTARTEKQAAKIAQSERAIDRLEEVTEPRREWVLQLSIAEAARSGTVVSTLNNATVTAGDFSLGPISLQINAGDRVLIEGDNGAGKSTLLQALTDSANLGSSVVIGRVEQLRDRFATTVSLGDAFAGLLADWTTSEVRTLLAKFGLAEQKVTSPGKNLSPGERTRAALALLQAQGCNTLVLDEPTNHLDVPAIEQLEQAIDAFSGTVMLITHDRRLKDSFRATRILTVQGGEVSEVLA</sequence>
<protein>
    <submittedName>
        <fullName evidence="6">ABC-F family ATP-binding cassette domain-containing protein</fullName>
    </submittedName>
</protein>
<keyword evidence="2" id="KW-0547">Nucleotide-binding</keyword>
<dbReference type="InterPro" id="IPR003439">
    <property type="entry name" value="ABC_transporter-like_ATP-bd"/>
</dbReference>
<comment type="caution">
    <text evidence="6">The sequence shown here is derived from an EMBL/GenBank/DDBJ whole genome shotgun (WGS) entry which is preliminary data.</text>
</comment>
<evidence type="ECO:0000256" key="1">
    <source>
        <dbReference type="ARBA" id="ARBA00022737"/>
    </source>
</evidence>
<feature type="domain" description="ABC transporter" evidence="5">
    <location>
        <begin position="349"/>
        <end position="539"/>
    </location>
</feature>
<dbReference type="Pfam" id="PF00005">
    <property type="entry name" value="ABC_tran"/>
    <property type="match status" value="2"/>
</dbReference>
<keyword evidence="1" id="KW-0677">Repeat</keyword>
<organism evidence="6 7">
    <name type="scientific">Corynebacterium mendelii</name>
    <dbReference type="NCBI Taxonomy" id="2765362"/>
    <lineage>
        <taxon>Bacteria</taxon>
        <taxon>Bacillati</taxon>
        <taxon>Actinomycetota</taxon>
        <taxon>Actinomycetes</taxon>
        <taxon>Mycobacteriales</taxon>
        <taxon>Corynebacteriaceae</taxon>
        <taxon>Corynebacterium</taxon>
    </lineage>
</organism>
<dbReference type="PROSITE" id="PS00211">
    <property type="entry name" value="ABC_TRANSPORTER_1"/>
    <property type="match status" value="1"/>
</dbReference>
<reference evidence="6" key="1">
    <citation type="submission" date="2021-03" db="EMBL/GenBank/DDBJ databases">
        <authorList>
            <person name="Sun Q."/>
        </authorList>
    </citation>
    <scope>NUCLEOTIDE SEQUENCE</scope>
    <source>
        <strain evidence="6">CCM 8862</strain>
    </source>
</reference>
<evidence type="ECO:0000256" key="2">
    <source>
        <dbReference type="ARBA" id="ARBA00022741"/>
    </source>
</evidence>
<dbReference type="PANTHER" id="PTHR19211:SF123">
    <property type="entry name" value="ABC TRANSPORTER"/>
    <property type="match status" value="1"/>
</dbReference>
<feature type="coiled-coil region" evidence="4">
    <location>
        <begin position="241"/>
        <end position="272"/>
    </location>
</feature>
<dbReference type="InterPro" id="IPR027417">
    <property type="entry name" value="P-loop_NTPase"/>
</dbReference>
<evidence type="ECO:0000256" key="3">
    <source>
        <dbReference type="ARBA" id="ARBA00022840"/>
    </source>
</evidence>
<dbReference type="GO" id="GO:0016887">
    <property type="term" value="F:ATP hydrolysis activity"/>
    <property type="evidence" value="ECO:0007669"/>
    <property type="project" value="InterPro"/>
</dbReference>
<dbReference type="Proteomes" id="UP000664332">
    <property type="component" value="Unassembled WGS sequence"/>
</dbReference>
<name>A0A939E0J7_9CORY</name>